<dbReference type="eggNOG" id="KOG0760">
    <property type="taxonomic scope" value="Eukaryota"/>
</dbReference>
<protein>
    <recommendedName>
        <fullName evidence="14">Mitochondrial carrier</fullName>
    </recommendedName>
</protein>
<keyword evidence="5" id="KW-0677">Repeat</keyword>
<dbReference type="SUPFAM" id="SSF103506">
    <property type="entry name" value="Mitochondrial carrier"/>
    <property type="match status" value="1"/>
</dbReference>
<evidence type="ECO:0000256" key="5">
    <source>
        <dbReference type="ARBA" id="ARBA00022737"/>
    </source>
</evidence>
<keyword evidence="7" id="KW-0496">Mitochondrion</keyword>
<evidence type="ECO:0000256" key="11">
    <source>
        <dbReference type="SAM" id="Phobius"/>
    </source>
</evidence>
<proteinExistence type="inferred from homology"/>
<evidence type="ECO:0000256" key="7">
    <source>
        <dbReference type="ARBA" id="ARBA00023128"/>
    </source>
</evidence>
<dbReference type="InterPro" id="IPR002067">
    <property type="entry name" value="MCP"/>
</dbReference>
<dbReference type="GO" id="GO:0005381">
    <property type="term" value="F:iron ion transmembrane transporter activity"/>
    <property type="evidence" value="ECO:0007669"/>
    <property type="project" value="UniProtKB-ARBA"/>
</dbReference>
<evidence type="ECO:0000256" key="4">
    <source>
        <dbReference type="ARBA" id="ARBA00022692"/>
    </source>
</evidence>
<evidence type="ECO:0000256" key="2">
    <source>
        <dbReference type="ARBA" id="ARBA00006375"/>
    </source>
</evidence>
<evidence type="ECO:0000256" key="1">
    <source>
        <dbReference type="ARBA" id="ARBA00004225"/>
    </source>
</evidence>
<accession>A0A177WRM5</accession>
<evidence type="ECO:0000256" key="9">
    <source>
        <dbReference type="PROSITE-ProRule" id="PRU00282"/>
    </source>
</evidence>
<gene>
    <name evidence="12" type="ORF">BDEG_26190</name>
</gene>
<comment type="similarity">
    <text evidence="2 10">Belongs to the mitochondrial carrier (TC 2.A.29) family.</text>
</comment>
<feature type="repeat" description="Solcar" evidence="9">
    <location>
        <begin position="220"/>
        <end position="299"/>
    </location>
</feature>
<dbReference type="PANTHER" id="PTHR45758">
    <property type="entry name" value="MITOFERRIN-1-RELATED"/>
    <property type="match status" value="1"/>
</dbReference>
<evidence type="ECO:0000313" key="12">
    <source>
        <dbReference type="EMBL" id="OAJ42777.1"/>
    </source>
</evidence>
<dbReference type="Gene3D" id="1.50.40.10">
    <property type="entry name" value="Mitochondrial carrier domain"/>
    <property type="match status" value="1"/>
</dbReference>
<keyword evidence="3 10" id="KW-0813">Transport</keyword>
<dbReference type="Pfam" id="PF00153">
    <property type="entry name" value="Mito_carr"/>
    <property type="match status" value="3"/>
</dbReference>
<dbReference type="VEuPathDB" id="FungiDB:BDEG_26190"/>
<dbReference type="PRINTS" id="PR00926">
    <property type="entry name" value="MITOCARRIER"/>
</dbReference>
<dbReference type="STRING" id="403673.A0A177WRM5"/>
<comment type="subcellular location">
    <subcellularLocation>
        <location evidence="1">Mitochondrion membrane</location>
        <topology evidence="1">Multi-pass membrane protein</topology>
    </subcellularLocation>
</comment>
<dbReference type="PANTHER" id="PTHR45758:SF3">
    <property type="entry name" value="MITOCHONDRIAL SUBSTRATE CARRIER FAMILY PROTEIN E"/>
    <property type="match status" value="1"/>
</dbReference>
<name>A0A177WRM5_BATDL</name>
<dbReference type="PROSITE" id="PS50920">
    <property type="entry name" value="SOLCAR"/>
    <property type="match status" value="3"/>
</dbReference>
<reference evidence="12 13" key="2">
    <citation type="submission" date="2016-05" db="EMBL/GenBank/DDBJ databases">
        <title>Lineage-specific infection strategies underlie the spectrum of fungal disease in amphibians.</title>
        <authorList>
            <person name="Cuomo C.A."/>
            <person name="Farrer R.A."/>
            <person name="James T."/>
            <person name="Longcore J."/>
            <person name="Birren B."/>
        </authorList>
    </citation>
    <scope>NUCLEOTIDE SEQUENCE [LARGE SCALE GENOMIC DNA]</scope>
    <source>
        <strain evidence="12 13">JEL423</strain>
    </source>
</reference>
<organism evidence="12 13">
    <name type="scientific">Batrachochytrium dendrobatidis (strain JEL423)</name>
    <dbReference type="NCBI Taxonomy" id="403673"/>
    <lineage>
        <taxon>Eukaryota</taxon>
        <taxon>Fungi</taxon>
        <taxon>Fungi incertae sedis</taxon>
        <taxon>Chytridiomycota</taxon>
        <taxon>Chytridiomycota incertae sedis</taxon>
        <taxon>Chytridiomycetes</taxon>
        <taxon>Rhizophydiales</taxon>
        <taxon>Rhizophydiales incertae sedis</taxon>
        <taxon>Batrachochytrium</taxon>
    </lineage>
</organism>
<reference evidence="12 13" key="1">
    <citation type="submission" date="2006-10" db="EMBL/GenBank/DDBJ databases">
        <title>The Genome Sequence of Batrachochytrium dendrobatidis JEL423.</title>
        <authorList>
            <consortium name="The Broad Institute Genome Sequencing Platform"/>
            <person name="Birren B."/>
            <person name="Lander E."/>
            <person name="Galagan J."/>
            <person name="Cuomo C."/>
            <person name="Devon K."/>
            <person name="Jaffe D."/>
            <person name="Butler J."/>
            <person name="Alvarez P."/>
            <person name="Gnerre S."/>
            <person name="Grabherr M."/>
            <person name="Kleber M."/>
            <person name="Mauceli E."/>
            <person name="Brockman W."/>
            <person name="Young S."/>
            <person name="LaButti K."/>
            <person name="Sykes S."/>
            <person name="DeCaprio D."/>
            <person name="Crawford M."/>
            <person name="Koehrsen M."/>
            <person name="Engels R."/>
            <person name="Montgomery P."/>
            <person name="Pearson M."/>
            <person name="Howarth C."/>
            <person name="Larson L."/>
            <person name="White J."/>
            <person name="O'Leary S."/>
            <person name="Kodira C."/>
            <person name="Zeng Q."/>
            <person name="Yandava C."/>
            <person name="Alvarado L."/>
            <person name="Longcore J."/>
            <person name="James T."/>
        </authorList>
    </citation>
    <scope>NUCLEOTIDE SEQUENCE [LARGE SCALE GENOMIC DNA]</scope>
    <source>
        <strain evidence="12 13">JEL423</strain>
    </source>
</reference>
<feature type="transmembrane region" description="Helical" evidence="11">
    <location>
        <begin position="171"/>
        <end position="190"/>
    </location>
</feature>
<dbReference type="InterPro" id="IPR023395">
    <property type="entry name" value="MCP_dom_sf"/>
</dbReference>
<feature type="repeat" description="Solcar" evidence="9">
    <location>
        <begin position="97"/>
        <end position="196"/>
    </location>
</feature>
<dbReference type="InterPro" id="IPR018108">
    <property type="entry name" value="MCP_transmembrane"/>
</dbReference>
<evidence type="ECO:0000256" key="3">
    <source>
        <dbReference type="ARBA" id="ARBA00022448"/>
    </source>
</evidence>
<keyword evidence="8 9" id="KW-0472">Membrane</keyword>
<evidence type="ECO:0000256" key="10">
    <source>
        <dbReference type="RuleBase" id="RU000488"/>
    </source>
</evidence>
<keyword evidence="6 11" id="KW-1133">Transmembrane helix</keyword>
<dbReference type="Proteomes" id="UP000077115">
    <property type="component" value="Unassembled WGS sequence"/>
</dbReference>
<evidence type="ECO:0008006" key="14">
    <source>
        <dbReference type="Google" id="ProtNLM"/>
    </source>
</evidence>
<feature type="repeat" description="Solcar" evidence="9">
    <location>
        <begin position="7"/>
        <end position="86"/>
    </location>
</feature>
<evidence type="ECO:0000256" key="8">
    <source>
        <dbReference type="ARBA" id="ARBA00023136"/>
    </source>
</evidence>
<evidence type="ECO:0000256" key="6">
    <source>
        <dbReference type="ARBA" id="ARBA00022989"/>
    </source>
</evidence>
<evidence type="ECO:0000313" key="13">
    <source>
        <dbReference type="Proteomes" id="UP000077115"/>
    </source>
</evidence>
<feature type="transmembrane region" description="Helical" evidence="11">
    <location>
        <begin position="57"/>
        <end position="79"/>
    </location>
</feature>
<dbReference type="GO" id="GO:0031966">
    <property type="term" value="C:mitochondrial membrane"/>
    <property type="evidence" value="ECO:0007669"/>
    <property type="project" value="UniProtKB-SubCell"/>
</dbReference>
<dbReference type="AlphaFoldDB" id="A0A177WRM5"/>
<dbReference type="OrthoDB" id="250329at2759"/>
<feature type="transmembrane region" description="Helical" evidence="11">
    <location>
        <begin position="275"/>
        <end position="296"/>
    </location>
</feature>
<keyword evidence="4 9" id="KW-0812">Transmembrane</keyword>
<dbReference type="EMBL" id="DS022308">
    <property type="protein sequence ID" value="OAJ42777.1"/>
    <property type="molecule type" value="Genomic_DNA"/>
</dbReference>
<sequence>MSSDAFSNLLYASLSALVARTITHPLDTLKTRIQNSPSHSTYWRTATSILGSEHPSVFFRGIGVTLCFSVPGMSLYLATYDELKLRLGETELLGGSSSLWTHALAGAGAECISSVFWTPMEVLKTKLQMGVGATGASYDVLNEKRRSEGSRTLRLAKDIYQTFGMRGFYRGYLLSQAVFIPYTMIYFVTYEQFKQTWCRLFSTKSLTDDTSSNPDISFSGYLLCASTAGAVAGGVSNIMDVVKTRVQVTSAQSAWKVIHTLWTRERGPLAFTKGMWARILWVTPSMAISVTVYELFKEYFGKNSHD</sequence>